<dbReference type="Proteomes" id="UP001154282">
    <property type="component" value="Unassembled WGS sequence"/>
</dbReference>
<name>A0AAV0NF18_9ROSI</name>
<dbReference type="GO" id="GO:0016114">
    <property type="term" value="P:terpenoid biosynthetic process"/>
    <property type="evidence" value="ECO:0007669"/>
    <property type="project" value="InterPro"/>
</dbReference>
<feature type="non-terminal residue" evidence="5">
    <location>
        <position position="1"/>
    </location>
</feature>
<evidence type="ECO:0000256" key="2">
    <source>
        <dbReference type="ARBA" id="ARBA00022842"/>
    </source>
</evidence>
<organism evidence="5 6">
    <name type="scientific">Linum tenue</name>
    <dbReference type="NCBI Taxonomy" id="586396"/>
    <lineage>
        <taxon>Eukaryota</taxon>
        <taxon>Viridiplantae</taxon>
        <taxon>Streptophyta</taxon>
        <taxon>Embryophyta</taxon>
        <taxon>Tracheophyta</taxon>
        <taxon>Spermatophyta</taxon>
        <taxon>Magnoliopsida</taxon>
        <taxon>eudicotyledons</taxon>
        <taxon>Gunneridae</taxon>
        <taxon>Pentapetalae</taxon>
        <taxon>rosids</taxon>
        <taxon>fabids</taxon>
        <taxon>Malpighiales</taxon>
        <taxon>Linaceae</taxon>
        <taxon>Linum</taxon>
    </lineage>
</organism>
<dbReference type="EMBL" id="CAMGYJ010000008">
    <property type="protein sequence ID" value="CAI0457138.1"/>
    <property type="molecule type" value="Genomic_DNA"/>
</dbReference>
<dbReference type="SUPFAM" id="SSF48576">
    <property type="entry name" value="Terpenoid synthases"/>
    <property type="match status" value="1"/>
</dbReference>
<dbReference type="GO" id="GO:0000287">
    <property type="term" value="F:magnesium ion binding"/>
    <property type="evidence" value="ECO:0007669"/>
    <property type="project" value="InterPro"/>
</dbReference>
<keyword evidence="6" id="KW-1185">Reference proteome</keyword>
<protein>
    <recommendedName>
        <fullName evidence="4">Terpene synthase metal-binding domain-containing protein</fullName>
    </recommendedName>
</protein>
<keyword evidence="2" id="KW-0460">Magnesium</keyword>
<evidence type="ECO:0000259" key="4">
    <source>
        <dbReference type="Pfam" id="PF03936"/>
    </source>
</evidence>
<reference evidence="5" key="1">
    <citation type="submission" date="2022-08" db="EMBL/GenBank/DDBJ databases">
        <authorList>
            <person name="Gutierrez-Valencia J."/>
        </authorList>
    </citation>
    <scope>NUCLEOTIDE SEQUENCE</scope>
</reference>
<evidence type="ECO:0000256" key="3">
    <source>
        <dbReference type="ARBA" id="ARBA00023239"/>
    </source>
</evidence>
<dbReference type="Pfam" id="PF03936">
    <property type="entry name" value="Terpene_synth_C"/>
    <property type="match status" value="1"/>
</dbReference>
<dbReference type="InterPro" id="IPR050148">
    <property type="entry name" value="Terpene_synthase-like"/>
</dbReference>
<sequence length="199" mass="23406">ECYFWINCIYFEPKYGLARILNTKIYSVLTLLDDTCDNFATYEEVLALVEAIERLDARALEELPDRMKNIYRLTLSVYDEIDEEVGKTGSMFVVEYAKEEFEQERNHAPSGVECCMKQYGISNKEAVEFLWKEISDAWKIIIQEYCQKPTLLPTIFTDRILNYARSMNLFYDNENGDCYTNPRLLKEHLTSLFIDPVHL</sequence>
<comment type="caution">
    <text evidence="5">The sequence shown here is derived from an EMBL/GenBank/DDBJ whole genome shotgun (WGS) entry which is preliminary data.</text>
</comment>
<dbReference type="InterPro" id="IPR005630">
    <property type="entry name" value="Terpene_synthase_metal-bd"/>
</dbReference>
<dbReference type="InterPro" id="IPR008949">
    <property type="entry name" value="Isoprenoid_synthase_dom_sf"/>
</dbReference>
<dbReference type="PANTHER" id="PTHR31225">
    <property type="entry name" value="OS04G0344100 PROTEIN-RELATED"/>
    <property type="match status" value="1"/>
</dbReference>
<dbReference type="GO" id="GO:0010333">
    <property type="term" value="F:terpene synthase activity"/>
    <property type="evidence" value="ECO:0007669"/>
    <property type="project" value="InterPro"/>
</dbReference>
<dbReference type="Gene3D" id="1.10.600.10">
    <property type="entry name" value="Farnesyl Diphosphate Synthase"/>
    <property type="match status" value="2"/>
</dbReference>
<proteinExistence type="predicted"/>
<keyword evidence="1" id="KW-0479">Metal-binding</keyword>
<gene>
    <name evidence="5" type="ORF">LITE_LOCUS33011</name>
</gene>
<accession>A0AAV0NF18</accession>
<keyword evidence="3" id="KW-0456">Lyase</keyword>
<evidence type="ECO:0000313" key="6">
    <source>
        <dbReference type="Proteomes" id="UP001154282"/>
    </source>
</evidence>
<dbReference type="AlphaFoldDB" id="A0AAV0NF18"/>
<evidence type="ECO:0000313" key="5">
    <source>
        <dbReference type="EMBL" id="CAI0457138.1"/>
    </source>
</evidence>
<evidence type="ECO:0000256" key="1">
    <source>
        <dbReference type="ARBA" id="ARBA00022723"/>
    </source>
</evidence>
<feature type="domain" description="Terpene synthase metal-binding" evidence="4">
    <location>
        <begin position="1"/>
        <end position="102"/>
    </location>
</feature>
<dbReference type="PANTHER" id="PTHR31225:SF93">
    <property type="entry name" value="ALPHA-HUMULENE_(-)-(E)-BETA-CARYOPHYLLENE SYNTHASE"/>
    <property type="match status" value="1"/>
</dbReference>